<dbReference type="EMBL" id="CP002590">
    <property type="protein sequence ID" value="AEA13093.1"/>
    <property type="molecule type" value="Genomic_DNA"/>
</dbReference>
<protein>
    <recommendedName>
        <fullName evidence="4">VIT family protein</fullName>
    </recommendedName>
</protein>
<organism evidence="2 3">
    <name type="scientific">Thermoproteus uzoniensis (strain 768-20)</name>
    <dbReference type="NCBI Taxonomy" id="999630"/>
    <lineage>
        <taxon>Archaea</taxon>
        <taxon>Thermoproteota</taxon>
        <taxon>Thermoprotei</taxon>
        <taxon>Thermoproteales</taxon>
        <taxon>Thermoproteaceae</taxon>
        <taxon>Thermoproteus</taxon>
    </lineage>
</organism>
<dbReference type="Proteomes" id="UP000008138">
    <property type="component" value="Chromosome"/>
</dbReference>
<dbReference type="eggNOG" id="arCOG01091">
    <property type="taxonomic scope" value="Archaea"/>
</dbReference>
<gene>
    <name evidence="2" type="ordered locus">TUZN_1626</name>
</gene>
<evidence type="ECO:0008006" key="4">
    <source>
        <dbReference type="Google" id="ProtNLM"/>
    </source>
</evidence>
<reference key="2">
    <citation type="submission" date="2011-03" db="EMBL/GenBank/DDBJ databases">
        <title>Complete genome sequence of the thermoacidophilic crenarchaeon Thermoproteus uzoniensis 768-20.</title>
        <authorList>
            <person name="Mardanov A.V."/>
            <person name="Gumerov V.M."/>
            <person name="Beletsky A.V."/>
            <person name="Prokofeva M.I."/>
            <person name="Bonch-Osmolovskaya E.A."/>
            <person name="Ravin N.V."/>
            <person name="Skryabin K.G."/>
        </authorList>
    </citation>
    <scope>NUCLEOTIDE SEQUENCE</scope>
    <source>
        <strain>768-20</strain>
    </source>
</reference>
<dbReference type="GeneID" id="10361146"/>
<proteinExistence type="predicted"/>
<sequence>MRYAVLGLLDGMITAIGLTSGALIRGHSIGLQEAASIAVVVATINGLTSFVAEYSHQRASLRDIEYKISLRSTGRILRSLVHRRALARSLRSALFMFASSLAGASSVLIPASIKAVFGLYALGVLVLAASIGLAKTPEEFGEWLVMIGASAAVGLAVGLLFPLAA</sequence>
<reference evidence="2 3" key="1">
    <citation type="journal article" date="2011" name="J. Bacteriol.">
        <title>Complete genome sequence of the thermoacidophilic crenarchaeon Thermoproteus uzoniensis 768-20.</title>
        <authorList>
            <person name="Mardanov A.V."/>
            <person name="Gumerov V.M."/>
            <person name="Beletsky A.V."/>
            <person name="Prokofeva M.I."/>
            <person name="Bonch-Osmolovskaya E.A."/>
            <person name="Ravin N.V."/>
            <person name="Skryabin K.G."/>
        </authorList>
    </citation>
    <scope>NUCLEOTIDE SEQUENCE [LARGE SCALE GENOMIC DNA]</scope>
    <source>
        <strain evidence="2 3">768-20</strain>
    </source>
</reference>
<evidence type="ECO:0000256" key="1">
    <source>
        <dbReference type="SAM" id="Phobius"/>
    </source>
</evidence>
<name>F2L2P5_THEU7</name>
<keyword evidence="1" id="KW-0812">Transmembrane</keyword>
<feature type="transmembrane region" description="Helical" evidence="1">
    <location>
        <begin position="31"/>
        <end position="52"/>
    </location>
</feature>
<feature type="transmembrane region" description="Helical" evidence="1">
    <location>
        <begin position="93"/>
        <end position="111"/>
    </location>
</feature>
<evidence type="ECO:0000313" key="3">
    <source>
        <dbReference type="Proteomes" id="UP000008138"/>
    </source>
</evidence>
<dbReference type="OrthoDB" id="28820at2157"/>
<feature type="transmembrane region" description="Helical" evidence="1">
    <location>
        <begin position="117"/>
        <end position="134"/>
    </location>
</feature>
<dbReference type="KEGG" id="tuz:TUZN_1626"/>
<accession>F2L2P5</accession>
<keyword evidence="1" id="KW-0472">Membrane</keyword>
<keyword evidence="3" id="KW-1185">Reference proteome</keyword>
<dbReference type="AlphaFoldDB" id="F2L2P5"/>
<dbReference type="RefSeq" id="WP_013680428.1">
    <property type="nucleotide sequence ID" value="NC_015315.1"/>
</dbReference>
<feature type="transmembrane region" description="Helical" evidence="1">
    <location>
        <begin position="143"/>
        <end position="164"/>
    </location>
</feature>
<evidence type="ECO:0000313" key="2">
    <source>
        <dbReference type="EMBL" id="AEA13093.1"/>
    </source>
</evidence>
<dbReference type="HOGENOM" id="CLU_1615369_0_0_2"/>
<dbReference type="STRING" id="999630.TUZN_1626"/>
<keyword evidence="1" id="KW-1133">Transmembrane helix</keyword>